<dbReference type="NCBIfam" id="NF037970">
    <property type="entry name" value="vanZ_1"/>
    <property type="match status" value="1"/>
</dbReference>
<proteinExistence type="predicted"/>
<accession>A0ABW8SRS6</accession>
<sequence length="145" mass="16735">MKKIKWILVIVWMVVIFVFSNEPAVVSNEKSRLVIHIFQALGLNLNGVFGSLSNFVVRKVSHFLEYLILAVVLFNATKEKFEMKKVFIFSIAVLFLYSCSDEIHQIFIPGRTARIRDVFIDTIGGIIGFLICYIINKKNSYKREL</sequence>
<dbReference type="InterPro" id="IPR006976">
    <property type="entry name" value="VanZ-like"/>
</dbReference>
<evidence type="ECO:0000313" key="3">
    <source>
        <dbReference type="EMBL" id="MFL0198769.1"/>
    </source>
</evidence>
<evidence type="ECO:0000259" key="2">
    <source>
        <dbReference type="Pfam" id="PF04892"/>
    </source>
</evidence>
<dbReference type="Proteomes" id="UP001623660">
    <property type="component" value="Unassembled WGS sequence"/>
</dbReference>
<dbReference type="PIRSF" id="PIRSF019083">
    <property type="entry name" value="UCP019083_VanZ"/>
    <property type="match status" value="1"/>
</dbReference>
<comment type="caution">
    <text evidence="3">The sequence shown here is derived from an EMBL/GenBank/DDBJ whole genome shotgun (WGS) entry which is preliminary data.</text>
</comment>
<dbReference type="RefSeq" id="WP_406794882.1">
    <property type="nucleotide sequence ID" value="NZ_JBJHZX010000090.1"/>
</dbReference>
<protein>
    <submittedName>
        <fullName evidence="3">VanZ family protein</fullName>
    </submittedName>
</protein>
<dbReference type="InterPro" id="IPR016747">
    <property type="entry name" value="Phosphotransbutyrylase"/>
</dbReference>
<evidence type="ECO:0000313" key="4">
    <source>
        <dbReference type="Proteomes" id="UP001623660"/>
    </source>
</evidence>
<reference evidence="3 4" key="1">
    <citation type="submission" date="2024-11" db="EMBL/GenBank/DDBJ databases">
        <authorList>
            <person name="Heng Y.C."/>
            <person name="Lim A.C.H."/>
            <person name="Lee J.K.Y."/>
            <person name="Kittelmann S."/>
        </authorList>
    </citation>
    <scope>NUCLEOTIDE SEQUENCE [LARGE SCALE GENOMIC DNA]</scope>
    <source>
        <strain evidence="3 4">WILCCON 0269</strain>
    </source>
</reference>
<feature type="transmembrane region" description="Helical" evidence="1">
    <location>
        <begin position="33"/>
        <end position="49"/>
    </location>
</feature>
<keyword evidence="1" id="KW-1133">Transmembrane helix</keyword>
<keyword evidence="1" id="KW-0812">Transmembrane</keyword>
<feature type="transmembrane region" description="Helical" evidence="1">
    <location>
        <begin position="86"/>
        <end position="106"/>
    </location>
</feature>
<gene>
    <name evidence="3" type="ORF">ACJDU8_24915</name>
</gene>
<dbReference type="EMBL" id="JBJHZX010000090">
    <property type="protein sequence ID" value="MFL0198769.1"/>
    <property type="molecule type" value="Genomic_DNA"/>
</dbReference>
<feature type="domain" description="VanZ-like" evidence="2">
    <location>
        <begin position="6"/>
        <end position="135"/>
    </location>
</feature>
<feature type="transmembrane region" description="Helical" evidence="1">
    <location>
        <begin position="6"/>
        <end position="26"/>
    </location>
</feature>
<name>A0ABW8SRS6_9CLOT</name>
<evidence type="ECO:0000256" key="1">
    <source>
        <dbReference type="SAM" id="Phobius"/>
    </source>
</evidence>
<keyword evidence="1" id="KW-0472">Membrane</keyword>
<dbReference type="Pfam" id="PF04892">
    <property type="entry name" value="VanZ"/>
    <property type="match status" value="1"/>
</dbReference>
<keyword evidence="4" id="KW-1185">Reference proteome</keyword>
<organism evidence="3 4">
    <name type="scientific">Candidatus Clostridium eludens</name>
    <dbReference type="NCBI Taxonomy" id="3381663"/>
    <lineage>
        <taxon>Bacteria</taxon>
        <taxon>Bacillati</taxon>
        <taxon>Bacillota</taxon>
        <taxon>Clostridia</taxon>
        <taxon>Eubacteriales</taxon>
        <taxon>Clostridiaceae</taxon>
        <taxon>Clostridium</taxon>
    </lineage>
</organism>
<feature type="transmembrane region" description="Helical" evidence="1">
    <location>
        <begin position="118"/>
        <end position="136"/>
    </location>
</feature>